<evidence type="ECO:0000256" key="2">
    <source>
        <dbReference type="ARBA" id="ARBA00023043"/>
    </source>
</evidence>
<feature type="repeat" description="ANK" evidence="3">
    <location>
        <begin position="87"/>
        <end position="119"/>
    </location>
</feature>
<dbReference type="PROSITE" id="PS50297">
    <property type="entry name" value="ANK_REP_REGION"/>
    <property type="match status" value="2"/>
</dbReference>
<organism evidence="4 5">
    <name type="scientific">Saprolegnia parasitica (strain CBS 223.65)</name>
    <dbReference type="NCBI Taxonomy" id="695850"/>
    <lineage>
        <taxon>Eukaryota</taxon>
        <taxon>Sar</taxon>
        <taxon>Stramenopiles</taxon>
        <taxon>Oomycota</taxon>
        <taxon>Saprolegniomycetes</taxon>
        <taxon>Saprolegniales</taxon>
        <taxon>Saprolegniaceae</taxon>
        <taxon>Saprolegnia</taxon>
    </lineage>
</organism>
<dbReference type="PROSITE" id="PS50088">
    <property type="entry name" value="ANK_REPEAT"/>
    <property type="match status" value="2"/>
</dbReference>
<dbReference type="PANTHER" id="PTHR24171:SF9">
    <property type="entry name" value="ANKYRIN REPEAT DOMAIN-CONTAINING PROTEIN 39"/>
    <property type="match status" value="1"/>
</dbReference>
<accession>A0A067CUE5</accession>
<dbReference type="Gene3D" id="1.25.40.20">
    <property type="entry name" value="Ankyrin repeat-containing domain"/>
    <property type="match status" value="2"/>
</dbReference>
<dbReference type="Gene3D" id="1.25.40.10">
    <property type="entry name" value="Tetratricopeptide repeat domain"/>
    <property type="match status" value="2"/>
</dbReference>
<dbReference type="Pfam" id="PF13374">
    <property type="entry name" value="TPR_10"/>
    <property type="match status" value="1"/>
</dbReference>
<evidence type="ECO:0000313" key="4">
    <source>
        <dbReference type="EMBL" id="KDO34314.1"/>
    </source>
</evidence>
<evidence type="ECO:0000256" key="3">
    <source>
        <dbReference type="PROSITE-ProRule" id="PRU00023"/>
    </source>
</evidence>
<dbReference type="InterPro" id="IPR002110">
    <property type="entry name" value="Ankyrin_rpt"/>
</dbReference>
<keyword evidence="1" id="KW-0677">Repeat</keyword>
<dbReference type="InterPro" id="IPR036770">
    <property type="entry name" value="Ankyrin_rpt-contain_sf"/>
</dbReference>
<dbReference type="Proteomes" id="UP000030745">
    <property type="component" value="Unassembled WGS sequence"/>
</dbReference>
<dbReference type="KEGG" id="spar:SPRG_19129"/>
<keyword evidence="5" id="KW-1185">Reference proteome</keyword>
<proteinExistence type="predicted"/>
<dbReference type="SMART" id="SM00248">
    <property type="entry name" value="ANK"/>
    <property type="match status" value="3"/>
</dbReference>
<gene>
    <name evidence="4" type="ORF">SPRG_19129</name>
</gene>
<dbReference type="RefSeq" id="XP_012195320.1">
    <property type="nucleotide sequence ID" value="XM_012339930.1"/>
</dbReference>
<feature type="repeat" description="ANK" evidence="3">
    <location>
        <begin position="54"/>
        <end position="86"/>
    </location>
</feature>
<dbReference type="VEuPathDB" id="FungiDB:SPRG_19129"/>
<dbReference type="Pfam" id="PF13424">
    <property type="entry name" value="TPR_12"/>
    <property type="match status" value="1"/>
</dbReference>
<dbReference type="OrthoDB" id="194358at2759"/>
<evidence type="ECO:0000256" key="1">
    <source>
        <dbReference type="ARBA" id="ARBA00022737"/>
    </source>
</evidence>
<name>A0A067CUE5_SAPPC</name>
<dbReference type="PANTHER" id="PTHR24171">
    <property type="entry name" value="ANKYRIN REPEAT DOMAIN-CONTAINING PROTEIN 39-RELATED"/>
    <property type="match status" value="1"/>
</dbReference>
<dbReference type="Pfam" id="PF12796">
    <property type="entry name" value="Ank_2"/>
    <property type="match status" value="1"/>
</dbReference>
<dbReference type="AlphaFoldDB" id="A0A067CUE5"/>
<evidence type="ECO:0000313" key="5">
    <source>
        <dbReference type="Proteomes" id="UP000030745"/>
    </source>
</evidence>
<dbReference type="Pfam" id="PF00023">
    <property type="entry name" value="Ank"/>
    <property type="match status" value="1"/>
</dbReference>
<dbReference type="SUPFAM" id="SSF48403">
    <property type="entry name" value="Ankyrin repeat"/>
    <property type="match status" value="1"/>
</dbReference>
<sequence length="448" mass="49922">MGKLARAKDRRAILEATKQDIWTIWYAAEHGKTDRVRCLLEKGRVHVNVAEPHMQWTALHYAARHAHADVIQVLLEHHANPDAQDKNGNSPLHLCAGYGSFECAMLLLEGGADTLCPNHEKATALDMATAMDHADIRKLLQSWRPIELSMQEREAKAQRIAAFKTADDIALLAEPEMIFLERRALQSKEATLGCEHPGIIATLTKLASLYRDHLREADAMTSLRRAVAISELHYGDDHLETAVLRNNLAELLYHVQQLAVPPKAAYIEEAVTLLHRALPVIRAKAGQSRRTHTNMDEVTCLENLCLCLQSSTQHALADACLHDLLAIYAATYGSNHEKVLRLQQAVAATYLAQKRFDEAYTLYTHVIEATSAKHGRQHPAVAHAVEGLGRGYFLQGAFEKAETAFKEVRSILQQQLDAGDEDRMRASNNLAVVALAKKNRKSTEGRLF</sequence>
<dbReference type="InterPro" id="IPR011990">
    <property type="entry name" value="TPR-like_helical_dom_sf"/>
</dbReference>
<dbReference type="SUPFAM" id="SSF48452">
    <property type="entry name" value="TPR-like"/>
    <property type="match status" value="2"/>
</dbReference>
<keyword evidence="2 3" id="KW-0040">ANK repeat</keyword>
<dbReference type="EMBL" id="KK583191">
    <property type="protein sequence ID" value="KDO34314.1"/>
    <property type="molecule type" value="Genomic_DNA"/>
</dbReference>
<protein>
    <submittedName>
        <fullName evidence="4">Uncharacterized protein</fullName>
    </submittedName>
</protein>
<reference evidence="4 5" key="1">
    <citation type="journal article" date="2013" name="PLoS Genet.">
        <title>Distinctive expansion of potential virulence genes in the genome of the oomycete fish pathogen Saprolegnia parasitica.</title>
        <authorList>
            <person name="Jiang R.H."/>
            <person name="de Bruijn I."/>
            <person name="Haas B.J."/>
            <person name="Belmonte R."/>
            <person name="Lobach L."/>
            <person name="Christie J."/>
            <person name="van den Ackerveken G."/>
            <person name="Bottin A."/>
            <person name="Bulone V."/>
            <person name="Diaz-Moreno S.M."/>
            <person name="Dumas B."/>
            <person name="Fan L."/>
            <person name="Gaulin E."/>
            <person name="Govers F."/>
            <person name="Grenville-Briggs L.J."/>
            <person name="Horner N.R."/>
            <person name="Levin J.Z."/>
            <person name="Mammella M."/>
            <person name="Meijer H.J."/>
            <person name="Morris P."/>
            <person name="Nusbaum C."/>
            <person name="Oome S."/>
            <person name="Phillips A.J."/>
            <person name="van Rooyen D."/>
            <person name="Rzeszutek E."/>
            <person name="Saraiva M."/>
            <person name="Secombes C.J."/>
            <person name="Seidl M.F."/>
            <person name="Snel B."/>
            <person name="Stassen J.H."/>
            <person name="Sykes S."/>
            <person name="Tripathy S."/>
            <person name="van den Berg H."/>
            <person name="Vega-Arreguin J.C."/>
            <person name="Wawra S."/>
            <person name="Young S.K."/>
            <person name="Zeng Q."/>
            <person name="Dieguez-Uribeondo J."/>
            <person name="Russ C."/>
            <person name="Tyler B.M."/>
            <person name="van West P."/>
        </authorList>
    </citation>
    <scope>NUCLEOTIDE SEQUENCE [LARGE SCALE GENOMIC DNA]</scope>
    <source>
        <strain evidence="4 5">CBS 223.65</strain>
    </source>
</reference>
<dbReference type="GeneID" id="24140569"/>